<protein>
    <submittedName>
        <fullName evidence="1">Uncharacterized protein</fullName>
    </submittedName>
</protein>
<organism evidence="1 2">
    <name type="scientific">Pelotomaculum propionicicum</name>
    <dbReference type="NCBI Taxonomy" id="258475"/>
    <lineage>
        <taxon>Bacteria</taxon>
        <taxon>Bacillati</taxon>
        <taxon>Bacillota</taxon>
        <taxon>Clostridia</taxon>
        <taxon>Eubacteriales</taxon>
        <taxon>Desulfotomaculaceae</taxon>
        <taxon>Pelotomaculum</taxon>
    </lineage>
</organism>
<dbReference type="OrthoDB" id="9779418at2"/>
<keyword evidence="2" id="KW-1185">Reference proteome</keyword>
<comment type="caution">
    <text evidence="1">The sequence shown here is derived from an EMBL/GenBank/DDBJ whole genome shotgun (WGS) entry which is preliminary data.</text>
</comment>
<name>A0A4Y7RNC3_9FIRM</name>
<dbReference type="SUPFAM" id="SSF53649">
    <property type="entry name" value="Alkaline phosphatase-like"/>
    <property type="match status" value="1"/>
</dbReference>
<proteinExistence type="predicted"/>
<reference evidence="1 2" key="1">
    <citation type="journal article" date="2018" name="Environ. Microbiol.">
        <title>Novel energy conservation strategies and behaviour of Pelotomaculum schinkii driving syntrophic propionate catabolism.</title>
        <authorList>
            <person name="Hidalgo-Ahumada C.A.P."/>
            <person name="Nobu M.K."/>
            <person name="Narihiro T."/>
            <person name="Tamaki H."/>
            <person name="Liu W.T."/>
            <person name="Kamagata Y."/>
            <person name="Stams A.J.M."/>
            <person name="Imachi H."/>
            <person name="Sousa D.Z."/>
        </authorList>
    </citation>
    <scope>NUCLEOTIDE SEQUENCE [LARGE SCALE GENOMIC DNA]</scope>
    <source>
        <strain evidence="1 2">MGP</strain>
    </source>
</reference>
<sequence length="91" mass="9635">MSGPESGDIIYFVDEGFNATHGDSLPTYGGYADTSVSPIFIAAGAGFKKGVFVDRVIRQVDVAPTMAILGGVRFPAQCEGAPVYQIFDEDI</sequence>
<dbReference type="InterPro" id="IPR017850">
    <property type="entry name" value="Alkaline_phosphatase_core_sf"/>
</dbReference>
<gene>
    <name evidence="1" type="ORF">Pmgp_02433</name>
</gene>
<dbReference type="Proteomes" id="UP000297597">
    <property type="component" value="Unassembled WGS sequence"/>
</dbReference>
<evidence type="ECO:0000313" key="1">
    <source>
        <dbReference type="EMBL" id="TEB10331.1"/>
    </source>
</evidence>
<dbReference type="EMBL" id="QFFZ01000028">
    <property type="protein sequence ID" value="TEB10331.1"/>
    <property type="molecule type" value="Genomic_DNA"/>
</dbReference>
<dbReference type="AlphaFoldDB" id="A0A4Y7RNC3"/>
<accession>A0A4Y7RNC3</accession>
<dbReference type="Gene3D" id="3.40.720.10">
    <property type="entry name" value="Alkaline Phosphatase, subunit A"/>
    <property type="match status" value="1"/>
</dbReference>
<evidence type="ECO:0000313" key="2">
    <source>
        <dbReference type="Proteomes" id="UP000297597"/>
    </source>
</evidence>